<feature type="region of interest" description="Disordered" evidence="8">
    <location>
        <begin position="1"/>
        <end position="26"/>
    </location>
</feature>
<evidence type="ECO:0000256" key="1">
    <source>
        <dbReference type="ARBA" id="ARBA00004651"/>
    </source>
</evidence>
<evidence type="ECO:0000313" key="11">
    <source>
        <dbReference type="Proteomes" id="UP000252770"/>
    </source>
</evidence>
<evidence type="ECO:0000256" key="8">
    <source>
        <dbReference type="SAM" id="MobiDB-lite"/>
    </source>
</evidence>
<evidence type="ECO:0000313" key="10">
    <source>
        <dbReference type="EMBL" id="RCK70156.1"/>
    </source>
</evidence>
<feature type="transmembrane region" description="Helical" evidence="7">
    <location>
        <begin position="133"/>
        <end position="153"/>
    </location>
</feature>
<evidence type="ECO:0000256" key="4">
    <source>
        <dbReference type="ARBA" id="ARBA00022692"/>
    </source>
</evidence>
<protein>
    <submittedName>
        <fullName evidence="10">Sugar ABC transporter permease</fullName>
    </submittedName>
</protein>
<dbReference type="Proteomes" id="UP000252770">
    <property type="component" value="Unassembled WGS sequence"/>
</dbReference>
<dbReference type="AlphaFoldDB" id="A0A367YW79"/>
<dbReference type="Pfam" id="PF00528">
    <property type="entry name" value="BPD_transp_1"/>
    <property type="match status" value="1"/>
</dbReference>
<comment type="similarity">
    <text evidence="7">Belongs to the binding-protein-dependent transport system permease family.</text>
</comment>
<evidence type="ECO:0000256" key="7">
    <source>
        <dbReference type="RuleBase" id="RU363032"/>
    </source>
</evidence>
<feature type="transmembrane region" description="Helical" evidence="7">
    <location>
        <begin position="100"/>
        <end position="121"/>
    </location>
</feature>
<evidence type="ECO:0000259" key="9">
    <source>
        <dbReference type="PROSITE" id="PS50928"/>
    </source>
</evidence>
<keyword evidence="2 7" id="KW-0813">Transport</keyword>
<comment type="subcellular location">
    <subcellularLocation>
        <location evidence="1 7">Cell membrane</location>
        <topology evidence="1 7">Multi-pass membrane protein</topology>
    </subcellularLocation>
</comment>
<feature type="transmembrane region" description="Helical" evidence="7">
    <location>
        <begin position="285"/>
        <end position="310"/>
    </location>
</feature>
<sequence length="320" mass="33962">MTLTPPLAPPAAPTPAPTTATRTGRGNPSLPKPWIGWAFLAPNLLGVLAFTLIPLLSVVGLSFTSWNLVSGLEGIEFVGLQNFLDLAVDPGFWNAALRTVVYAGISVPLTVLGGLGLALLLNGDVPGRAVLRVIFFLPYIVTVVAIGMVWLMILNPSAGLVNQTLAAFGLQDVPGWFASSHWALPALILIAIWSGVGYASMIYLSALSDAPTQLYEAAEVDGAGAWTRFRTITWPSLMPTTVFLLVTLFIGASQGFGLIALITAGGPGDATTVVSYYMYQNGFQFYRFGYAAAIGMATFVGVLALTVLTWRAQRGRTLHD</sequence>
<dbReference type="EMBL" id="QOUI01000003">
    <property type="protein sequence ID" value="RCK70156.1"/>
    <property type="molecule type" value="Genomic_DNA"/>
</dbReference>
<keyword evidence="11" id="KW-1185">Reference proteome</keyword>
<feature type="compositionally biased region" description="Pro residues" evidence="8">
    <location>
        <begin position="1"/>
        <end position="16"/>
    </location>
</feature>
<feature type="transmembrane region" description="Helical" evidence="7">
    <location>
        <begin position="34"/>
        <end position="63"/>
    </location>
</feature>
<comment type="caution">
    <text evidence="10">The sequence shown here is derived from an EMBL/GenBank/DDBJ whole genome shotgun (WGS) entry which is preliminary data.</text>
</comment>
<dbReference type="SUPFAM" id="SSF161098">
    <property type="entry name" value="MetI-like"/>
    <property type="match status" value="1"/>
</dbReference>
<feature type="transmembrane region" description="Helical" evidence="7">
    <location>
        <begin position="182"/>
        <end position="204"/>
    </location>
</feature>
<dbReference type="InterPro" id="IPR035906">
    <property type="entry name" value="MetI-like_sf"/>
</dbReference>
<evidence type="ECO:0000256" key="2">
    <source>
        <dbReference type="ARBA" id="ARBA00022448"/>
    </source>
</evidence>
<dbReference type="Gene3D" id="1.10.3720.10">
    <property type="entry name" value="MetI-like"/>
    <property type="match status" value="1"/>
</dbReference>
<dbReference type="PROSITE" id="PS50928">
    <property type="entry name" value="ABC_TM1"/>
    <property type="match status" value="1"/>
</dbReference>
<proteinExistence type="inferred from homology"/>
<dbReference type="InterPro" id="IPR000515">
    <property type="entry name" value="MetI-like"/>
</dbReference>
<dbReference type="PANTHER" id="PTHR30193:SF37">
    <property type="entry name" value="INNER MEMBRANE ABC TRANSPORTER PERMEASE PROTEIN YCJO"/>
    <property type="match status" value="1"/>
</dbReference>
<name>A0A367YW79_9ACTN</name>
<feature type="domain" description="ABC transmembrane type-1" evidence="9">
    <location>
        <begin position="96"/>
        <end position="309"/>
    </location>
</feature>
<keyword evidence="6 7" id="KW-0472">Membrane</keyword>
<feature type="transmembrane region" description="Helical" evidence="7">
    <location>
        <begin position="242"/>
        <end position="265"/>
    </location>
</feature>
<dbReference type="InterPro" id="IPR051393">
    <property type="entry name" value="ABC_transporter_permease"/>
</dbReference>
<reference evidence="10 11" key="1">
    <citation type="submission" date="2018-07" db="EMBL/GenBank/DDBJ databases">
        <title>Desertimonas flava gen. nov. sp. nov.</title>
        <authorList>
            <person name="Liu S."/>
        </authorList>
    </citation>
    <scope>NUCLEOTIDE SEQUENCE [LARGE SCALE GENOMIC DNA]</scope>
    <source>
        <strain evidence="10 11">16Sb5-5</strain>
    </source>
</reference>
<dbReference type="GO" id="GO:0055085">
    <property type="term" value="P:transmembrane transport"/>
    <property type="evidence" value="ECO:0007669"/>
    <property type="project" value="InterPro"/>
</dbReference>
<keyword evidence="5 7" id="KW-1133">Transmembrane helix</keyword>
<dbReference type="CDD" id="cd06261">
    <property type="entry name" value="TM_PBP2"/>
    <property type="match status" value="1"/>
</dbReference>
<gene>
    <name evidence="10" type="ORF">DT076_05610</name>
</gene>
<dbReference type="PANTHER" id="PTHR30193">
    <property type="entry name" value="ABC TRANSPORTER PERMEASE PROTEIN"/>
    <property type="match status" value="1"/>
</dbReference>
<keyword evidence="3" id="KW-1003">Cell membrane</keyword>
<dbReference type="RefSeq" id="WP_114125699.1">
    <property type="nucleotide sequence ID" value="NZ_QOUI01000003.1"/>
</dbReference>
<dbReference type="GO" id="GO:0005886">
    <property type="term" value="C:plasma membrane"/>
    <property type="evidence" value="ECO:0007669"/>
    <property type="project" value="UniProtKB-SubCell"/>
</dbReference>
<organism evidence="10 11">
    <name type="scientific">Desertihabitans brevis</name>
    <dbReference type="NCBI Taxonomy" id="2268447"/>
    <lineage>
        <taxon>Bacteria</taxon>
        <taxon>Bacillati</taxon>
        <taxon>Actinomycetota</taxon>
        <taxon>Actinomycetes</taxon>
        <taxon>Propionibacteriales</taxon>
        <taxon>Propionibacteriaceae</taxon>
        <taxon>Desertihabitans</taxon>
    </lineage>
</organism>
<evidence type="ECO:0000256" key="3">
    <source>
        <dbReference type="ARBA" id="ARBA00022475"/>
    </source>
</evidence>
<accession>A0A367YW79</accession>
<keyword evidence="4 7" id="KW-0812">Transmembrane</keyword>
<evidence type="ECO:0000256" key="6">
    <source>
        <dbReference type="ARBA" id="ARBA00023136"/>
    </source>
</evidence>
<evidence type="ECO:0000256" key="5">
    <source>
        <dbReference type="ARBA" id="ARBA00022989"/>
    </source>
</evidence>